<feature type="transmembrane region" description="Helical" evidence="1">
    <location>
        <begin position="113"/>
        <end position="131"/>
    </location>
</feature>
<comment type="caution">
    <text evidence="2">The sequence shown here is derived from an EMBL/GenBank/DDBJ whole genome shotgun (WGS) entry which is preliminary data.</text>
</comment>
<feature type="transmembrane region" description="Helical" evidence="1">
    <location>
        <begin position="62"/>
        <end position="83"/>
    </location>
</feature>
<evidence type="ECO:0000313" key="3">
    <source>
        <dbReference type="Proteomes" id="UP000241964"/>
    </source>
</evidence>
<keyword evidence="1" id="KW-0472">Membrane</keyword>
<feature type="transmembrane region" description="Helical" evidence="1">
    <location>
        <begin position="406"/>
        <end position="429"/>
    </location>
</feature>
<feature type="transmembrane region" description="Helical" evidence="1">
    <location>
        <begin position="276"/>
        <end position="294"/>
    </location>
</feature>
<feature type="transmembrane region" description="Helical" evidence="1">
    <location>
        <begin position="136"/>
        <end position="156"/>
    </location>
</feature>
<reference evidence="2 3" key="1">
    <citation type="submission" date="2018-03" db="EMBL/GenBank/DDBJ databases">
        <title>Genomic Encyclopedia of Archaeal and Bacterial Type Strains, Phase II (KMG-II): from individual species to whole genera.</title>
        <authorList>
            <person name="Goeker M."/>
        </authorList>
    </citation>
    <scope>NUCLEOTIDE SEQUENCE [LARGE SCALE GENOMIC DNA]</scope>
    <source>
        <strain evidence="2 3">DSM 29057</strain>
    </source>
</reference>
<dbReference type="Proteomes" id="UP000241964">
    <property type="component" value="Unassembled WGS sequence"/>
</dbReference>
<feature type="transmembrane region" description="Helical" evidence="1">
    <location>
        <begin position="344"/>
        <end position="364"/>
    </location>
</feature>
<proteinExistence type="predicted"/>
<organism evidence="2 3">
    <name type="scientific">Dyadobacter jiangsuensis</name>
    <dbReference type="NCBI Taxonomy" id="1591085"/>
    <lineage>
        <taxon>Bacteria</taxon>
        <taxon>Pseudomonadati</taxon>
        <taxon>Bacteroidota</taxon>
        <taxon>Cytophagia</taxon>
        <taxon>Cytophagales</taxon>
        <taxon>Spirosomataceae</taxon>
        <taxon>Dyadobacter</taxon>
    </lineage>
</organism>
<accession>A0A2P8FC41</accession>
<protein>
    <submittedName>
        <fullName evidence="2">Uncharacterized protein</fullName>
    </submittedName>
</protein>
<evidence type="ECO:0000313" key="2">
    <source>
        <dbReference type="EMBL" id="PSL19254.1"/>
    </source>
</evidence>
<gene>
    <name evidence="2" type="ORF">CLV60_12743</name>
</gene>
<feature type="transmembrane region" description="Helical" evidence="1">
    <location>
        <begin position="376"/>
        <end position="394"/>
    </location>
</feature>
<sequence>MRNKTLYLVSIIYLLIPNIIFYLYWAKAALSLAGIALLIHLLHKSILQEIAFPKCIIHLKDICIAAGLALLLTLASGVTGFAFQTMDHWCHNAKFQDLLQNDWPLRFPANRPVMAYYFGYYLVPAAIFRLAGDISLIAILIWTSLGIALGLLWICISLDRKWWAALLVLCVGDFPRIFKGVASHGSIQLYRYEQIGVEHWSNIENLFWAPNQFIPSLMLGGMLFHMIRHRLDYALLCFPTVLALWWAAFPALVVGLITGLLLIFQWVRWGITFRKLIAQIVLPSIAAVPVLLLFQSHPHPPENGLIWEFRGDIDNLLREYLVNTVADTLLFAFAYLIARRAGLPGISAVPFWTLICITLLFPLVRVGKVNDMLLRGMMPVLILIGCCLLYPLASQPLPKVLTILRGNTNCIIIMLALVLPAAVGIGRLYRAARLNYITALWSPPNTGFVAIPYDAYPSLYETLRQRWSKQEAEQYLGKPDSFYEKYIAPPPAKDP</sequence>
<dbReference type="EMBL" id="PYAS01000027">
    <property type="protein sequence ID" value="PSL19254.1"/>
    <property type="molecule type" value="Genomic_DNA"/>
</dbReference>
<keyword evidence="3" id="KW-1185">Reference proteome</keyword>
<feature type="transmembrane region" description="Helical" evidence="1">
    <location>
        <begin position="7"/>
        <end position="25"/>
    </location>
</feature>
<feature type="transmembrane region" description="Helical" evidence="1">
    <location>
        <begin position="233"/>
        <end position="264"/>
    </location>
</feature>
<dbReference type="AlphaFoldDB" id="A0A2P8FC41"/>
<name>A0A2P8FC41_9BACT</name>
<keyword evidence="1" id="KW-0812">Transmembrane</keyword>
<keyword evidence="1" id="KW-1133">Transmembrane helix</keyword>
<evidence type="ECO:0000256" key="1">
    <source>
        <dbReference type="SAM" id="Phobius"/>
    </source>
</evidence>